<accession>A0ABN9PZW0</accession>
<protein>
    <submittedName>
        <fullName evidence="1">Uncharacterized protein</fullName>
    </submittedName>
</protein>
<dbReference type="Proteomes" id="UP001189429">
    <property type="component" value="Unassembled WGS sequence"/>
</dbReference>
<organism evidence="1 2">
    <name type="scientific">Prorocentrum cordatum</name>
    <dbReference type="NCBI Taxonomy" id="2364126"/>
    <lineage>
        <taxon>Eukaryota</taxon>
        <taxon>Sar</taxon>
        <taxon>Alveolata</taxon>
        <taxon>Dinophyceae</taxon>
        <taxon>Prorocentrales</taxon>
        <taxon>Prorocentraceae</taxon>
        <taxon>Prorocentrum</taxon>
    </lineage>
</organism>
<dbReference type="EMBL" id="CAUYUJ010001780">
    <property type="protein sequence ID" value="CAK0797578.1"/>
    <property type="molecule type" value="Genomic_DNA"/>
</dbReference>
<proteinExistence type="predicted"/>
<sequence length="134" mass="14668">MEFQAKRQWCHDALQEGQATVWIDDMGSLNEWLLNHCDTTAIVHTIALAPRRYSFVTTFDKRAVAANLSQAIIKLETTTVWKELQRQSFGWGDSCPATASTATDTTPVSVEQMGGLFIITGTITAVAAVCGCVE</sequence>
<evidence type="ECO:0000313" key="1">
    <source>
        <dbReference type="EMBL" id="CAK0797578.1"/>
    </source>
</evidence>
<reference evidence="1" key="1">
    <citation type="submission" date="2023-10" db="EMBL/GenBank/DDBJ databases">
        <authorList>
            <person name="Chen Y."/>
            <person name="Shah S."/>
            <person name="Dougan E. K."/>
            <person name="Thang M."/>
            <person name="Chan C."/>
        </authorList>
    </citation>
    <scope>NUCLEOTIDE SEQUENCE [LARGE SCALE GENOMIC DNA]</scope>
</reference>
<feature type="non-terminal residue" evidence="1">
    <location>
        <position position="134"/>
    </location>
</feature>
<comment type="caution">
    <text evidence="1">The sequence shown here is derived from an EMBL/GenBank/DDBJ whole genome shotgun (WGS) entry which is preliminary data.</text>
</comment>
<keyword evidence="2" id="KW-1185">Reference proteome</keyword>
<gene>
    <name evidence="1" type="ORF">PCOR1329_LOCUS6615</name>
</gene>
<evidence type="ECO:0000313" key="2">
    <source>
        <dbReference type="Proteomes" id="UP001189429"/>
    </source>
</evidence>
<name>A0ABN9PZW0_9DINO</name>